<feature type="binding site" evidence="2">
    <location>
        <position position="6"/>
    </location>
    <ligand>
        <name>prephenate</name>
        <dbReference type="ChEBI" id="CHEBI:29934"/>
    </ligand>
</feature>
<dbReference type="Gene3D" id="3.30.1330.40">
    <property type="entry name" value="RutC-like"/>
    <property type="match status" value="1"/>
</dbReference>
<feature type="binding site" evidence="2">
    <location>
        <position position="88"/>
    </location>
    <ligand>
        <name>prephenate</name>
        <dbReference type="ChEBI" id="CHEBI:29934"/>
    </ligand>
</feature>
<dbReference type="InterPro" id="IPR035959">
    <property type="entry name" value="RutC-like_sf"/>
</dbReference>
<dbReference type="CDD" id="cd02185">
    <property type="entry name" value="AroH"/>
    <property type="match status" value="1"/>
</dbReference>
<name>A0A5B9QND6_9BACT</name>
<evidence type="ECO:0000256" key="3">
    <source>
        <dbReference type="PROSITE-ProRule" id="PRU00514"/>
    </source>
</evidence>
<dbReference type="Proteomes" id="UP000325286">
    <property type="component" value="Chromosome"/>
</dbReference>
<protein>
    <recommendedName>
        <fullName evidence="1 3">chorismate mutase</fullName>
        <ecNumber evidence="1 3">5.4.99.5</ecNumber>
    </recommendedName>
</protein>
<dbReference type="PROSITE" id="PS51167">
    <property type="entry name" value="CHORISMATE_MUT_1"/>
    <property type="match status" value="1"/>
</dbReference>
<reference evidence="4 5" key="1">
    <citation type="submission" date="2019-08" db="EMBL/GenBank/DDBJ databases">
        <title>Deep-cultivation of Planctomycetes and their phenomic and genomic characterization uncovers novel biology.</title>
        <authorList>
            <person name="Wiegand S."/>
            <person name="Jogler M."/>
            <person name="Boedeker C."/>
            <person name="Pinto D."/>
            <person name="Vollmers J."/>
            <person name="Rivas-Marin E."/>
            <person name="Kohn T."/>
            <person name="Peeters S.H."/>
            <person name="Heuer A."/>
            <person name="Rast P."/>
            <person name="Oberbeckmann S."/>
            <person name="Bunk B."/>
            <person name="Jeske O."/>
            <person name="Meyerdierks A."/>
            <person name="Storesund J.E."/>
            <person name="Kallscheuer N."/>
            <person name="Luecker S."/>
            <person name="Lage O.M."/>
            <person name="Pohl T."/>
            <person name="Merkel B.J."/>
            <person name="Hornburger P."/>
            <person name="Mueller R.-W."/>
            <person name="Bruemmer F."/>
            <person name="Labrenz M."/>
            <person name="Spormann A.M."/>
            <person name="Op den Camp H."/>
            <person name="Overmann J."/>
            <person name="Amann R."/>
            <person name="Jetten M.S.M."/>
            <person name="Mascher T."/>
            <person name="Medema M.H."/>
            <person name="Devos D.P."/>
            <person name="Kaster A.-K."/>
            <person name="Ovreas L."/>
            <person name="Rohde M."/>
            <person name="Galperin M.Y."/>
            <person name="Jogler C."/>
        </authorList>
    </citation>
    <scope>NUCLEOTIDE SEQUENCE [LARGE SCALE GENOMIC DNA]</scope>
    <source>
        <strain evidence="4 5">UC8</strain>
    </source>
</reference>
<evidence type="ECO:0000256" key="2">
    <source>
        <dbReference type="PIRSR" id="PIRSR005965-1"/>
    </source>
</evidence>
<dbReference type="NCBIfam" id="TIGR01796">
    <property type="entry name" value="CM_mono_aroH"/>
    <property type="match status" value="1"/>
</dbReference>
<feature type="binding site" evidence="2">
    <location>
        <position position="106"/>
    </location>
    <ligand>
        <name>prephenate</name>
        <dbReference type="ChEBI" id="CHEBI:29934"/>
    </ligand>
</feature>
<evidence type="ECO:0000313" key="4">
    <source>
        <dbReference type="EMBL" id="QEG39469.1"/>
    </source>
</evidence>
<dbReference type="EC" id="5.4.99.5" evidence="1 3"/>
<dbReference type="GO" id="GO:0046417">
    <property type="term" value="P:chorismate metabolic process"/>
    <property type="evidence" value="ECO:0007669"/>
    <property type="project" value="TreeGrafter"/>
</dbReference>
<dbReference type="GO" id="GO:0008652">
    <property type="term" value="P:amino acid biosynthetic process"/>
    <property type="evidence" value="ECO:0007669"/>
    <property type="project" value="UniProtKB-UniRule"/>
</dbReference>
<dbReference type="PIRSF" id="PIRSF005965">
    <property type="entry name" value="Chor_mut_AroH"/>
    <property type="match status" value="1"/>
</dbReference>
<dbReference type="GO" id="GO:0004106">
    <property type="term" value="F:chorismate mutase activity"/>
    <property type="evidence" value="ECO:0007669"/>
    <property type="project" value="UniProtKB-UniRule"/>
</dbReference>
<dbReference type="SUPFAM" id="SSF55298">
    <property type="entry name" value="YjgF-like"/>
    <property type="match status" value="1"/>
</dbReference>
<dbReference type="FunFam" id="3.30.1330.40:FF:000014">
    <property type="entry name" value="Chorismate mutase AroH"/>
    <property type="match status" value="1"/>
</dbReference>
<evidence type="ECO:0000313" key="5">
    <source>
        <dbReference type="Proteomes" id="UP000325286"/>
    </source>
</evidence>
<keyword evidence="2 3" id="KW-0028">Amino-acid biosynthesis</keyword>
<dbReference type="AlphaFoldDB" id="A0A5B9QND6"/>
<gene>
    <name evidence="4" type="primary">aroH</name>
    <name evidence="4" type="ORF">UC8_14640</name>
</gene>
<evidence type="ECO:0000256" key="1">
    <source>
        <dbReference type="NCBIfam" id="TIGR01796"/>
    </source>
</evidence>
<dbReference type="GO" id="GO:0009073">
    <property type="term" value="P:aromatic amino acid family biosynthetic process"/>
    <property type="evidence" value="ECO:0007669"/>
    <property type="project" value="UniProtKB-UniRule"/>
</dbReference>
<dbReference type="EMBL" id="CP042914">
    <property type="protein sequence ID" value="QEG39469.1"/>
    <property type="molecule type" value="Genomic_DNA"/>
</dbReference>
<organism evidence="4 5">
    <name type="scientific">Roseimaritima ulvae</name>
    <dbReference type="NCBI Taxonomy" id="980254"/>
    <lineage>
        <taxon>Bacteria</taxon>
        <taxon>Pseudomonadati</taxon>
        <taxon>Planctomycetota</taxon>
        <taxon>Planctomycetia</taxon>
        <taxon>Pirellulales</taxon>
        <taxon>Pirellulaceae</taxon>
        <taxon>Roseimaritima</taxon>
    </lineage>
</organism>
<keyword evidence="3 4" id="KW-0413">Isomerase</keyword>
<dbReference type="KEGG" id="rul:UC8_14640"/>
<dbReference type="OrthoDB" id="9802232at2"/>
<accession>A0A5B9QND6</accession>
<dbReference type="PANTHER" id="PTHR21164">
    <property type="entry name" value="CHORISMATE MUTASE"/>
    <property type="match status" value="1"/>
</dbReference>
<dbReference type="PANTHER" id="PTHR21164:SF0">
    <property type="entry name" value="CHORISMATE MUTASE AROH"/>
    <property type="match status" value="1"/>
</dbReference>
<proteinExistence type="predicted"/>
<sequence>MCRGVRGATTVEANDRDQILTATRQLLALVMRRNQLVPEDIASVTFTVTKDLDAEFPALAARQLGWLDVPLLCSYEVAVSGSLPLCIRVLIHWNTDRRQDEIQHVYIKGAKALRPDLSKLPPVDFEELERWIQQQISDSQHSRS</sequence>
<comment type="catalytic activity">
    <reaction evidence="3">
        <text>chorismate = prephenate</text>
        <dbReference type="Rhea" id="RHEA:13897"/>
        <dbReference type="ChEBI" id="CHEBI:29748"/>
        <dbReference type="ChEBI" id="CHEBI:29934"/>
        <dbReference type="EC" id="5.4.99.5"/>
    </reaction>
</comment>
<dbReference type="InterPro" id="IPR008243">
    <property type="entry name" value="Chorismate_mutase_AroH"/>
</dbReference>
<keyword evidence="5" id="KW-1185">Reference proteome</keyword>
<dbReference type="Pfam" id="PF07736">
    <property type="entry name" value="CM_1"/>
    <property type="match status" value="1"/>
</dbReference>
<keyword evidence="2 3" id="KW-0057">Aromatic amino acid biosynthesis</keyword>